<reference evidence="2 3" key="1">
    <citation type="submission" date="2021-07" db="EMBL/GenBank/DDBJ databases">
        <title>Karlodiniumbacter phycospheric gen. nov., sp. nov., a phycosphere bacterium isolated from karlodinium veneficum.</title>
        <authorList>
            <person name="Peng Y."/>
            <person name="Jiang L."/>
            <person name="Lee J."/>
        </authorList>
    </citation>
    <scope>NUCLEOTIDE SEQUENCE</scope>
    <source>
        <strain evidence="2 3">N5</strain>
    </source>
</reference>
<organism evidence="2">
    <name type="scientific">Gymnodinialimonas phycosphaerae</name>
    <dbReference type="NCBI Taxonomy" id="2841589"/>
    <lineage>
        <taxon>Bacteria</taxon>
        <taxon>Pseudomonadati</taxon>
        <taxon>Pseudomonadota</taxon>
        <taxon>Alphaproteobacteria</taxon>
        <taxon>Rhodobacterales</taxon>
        <taxon>Paracoccaceae</taxon>
        <taxon>Gymnodinialimonas</taxon>
    </lineage>
</organism>
<dbReference type="AlphaFoldDB" id="A0A975U0A3"/>
<dbReference type="Proteomes" id="UP000693972">
    <property type="component" value="Unassembled WGS sequence"/>
</dbReference>
<gene>
    <name evidence="1" type="ORF">KUL25_07300</name>
    <name evidence="2" type="ORF">KUL25_07305</name>
</gene>
<dbReference type="InterPro" id="IPR019225">
    <property type="entry name" value="DUF2155"/>
</dbReference>
<name>A0A975U0A3_9RHOB</name>
<keyword evidence="3" id="KW-1185">Reference proteome</keyword>
<protein>
    <submittedName>
        <fullName evidence="2">DUF2155 domain-containing protein</fullName>
    </submittedName>
</protein>
<sequence length="176" mass="18260">MVLALVLCAAPATAQQFDVIDGDGAFDGFQLDTGEGDGTGLTLSEGDTGDIELNLGTGVAGQLETFPGVTGPVTSISQPATGQGTVVSLRALDKMLGQPTDIELSMGQTVVFGRIAIRVIECRYPTADPEGDAFAHLEVLDLEGDSLFDGWMIASSPALNGLEHARYDVWVLGCSA</sequence>
<dbReference type="EMBL" id="JAIMBW010000001">
    <property type="protein sequence ID" value="MBY4892568.1"/>
    <property type="molecule type" value="Genomic_DNA"/>
</dbReference>
<accession>A0A975U0A3</accession>
<evidence type="ECO:0000313" key="3">
    <source>
        <dbReference type="Proteomes" id="UP000693972"/>
    </source>
</evidence>
<dbReference type="Pfam" id="PF09923">
    <property type="entry name" value="DUF2155"/>
    <property type="match status" value="1"/>
</dbReference>
<dbReference type="EMBL" id="CP078073">
    <property type="protein sequence ID" value="QXL89974.1"/>
    <property type="molecule type" value="Genomic_DNA"/>
</dbReference>
<proteinExistence type="predicted"/>
<evidence type="ECO:0000313" key="2">
    <source>
        <dbReference type="EMBL" id="QXL89974.1"/>
    </source>
</evidence>
<evidence type="ECO:0000313" key="1">
    <source>
        <dbReference type="EMBL" id="MBY4892568.1"/>
    </source>
</evidence>